<feature type="compositionally biased region" description="Polar residues" evidence="1">
    <location>
        <begin position="267"/>
        <end position="284"/>
    </location>
</feature>
<organism evidence="2 3">
    <name type="scientific">Cylindrotheca closterium</name>
    <dbReference type="NCBI Taxonomy" id="2856"/>
    <lineage>
        <taxon>Eukaryota</taxon>
        <taxon>Sar</taxon>
        <taxon>Stramenopiles</taxon>
        <taxon>Ochrophyta</taxon>
        <taxon>Bacillariophyta</taxon>
        <taxon>Bacillariophyceae</taxon>
        <taxon>Bacillariophycidae</taxon>
        <taxon>Bacillariales</taxon>
        <taxon>Bacillariaceae</taxon>
        <taxon>Cylindrotheca</taxon>
    </lineage>
</organism>
<feature type="region of interest" description="Disordered" evidence="1">
    <location>
        <begin position="461"/>
        <end position="493"/>
    </location>
</feature>
<protein>
    <submittedName>
        <fullName evidence="2">Uncharacterized protein</fullName>
    </submittedName>
</protein>
<feature type="region of interest" description="Disordered" evidence="1">
    <location>
        <begin position="94"/>
        <end position="138"/>
    </location>
</feature>
<comment type="caution">
    <text evidence="2">The sequence shown here is derived from an EMBL/GenBank/DDBJ whole genome shotgun (WGS) entry which is preliminary data.</text>
</comment>
<evidence type="ECO:0000313" key="2">
    <source>
        <dbReference type="EMBL" id="CAJ1933573.1"/>
    </source>
</evidence>
<evidence type="ECO:0000313" key="3">
    <source>
        <dbReference type="Proteomes" id="UP001295423"/>
    </source>
</evidence>
<reference evidence="2" key="1">
    <citation type="submission" date="2023-08" db="EMBL/GenBank/DDBJ databases">
        <authorList>
            <person name="Audoor S."/>
            <person name="Bilcke G."/>
        </authorList>
    </citation>
    <scope>NUCLEOTIDE SEQUENCE</scope>
</reference>
<feature type="region of interest" description="Disordered" evidence="1">
    <location>
        <begin position="428"/>
        <end position="447"/>
    </location>
</feature>
<keyword evidence="3" id="KW-1185">Reference proteome</keyword>
<dbReference type="Proteomes" id="UP001295423">
    <property type="component" value="Unassembled WGS sequence"/>
</dbReference>
<sequence>MGGASSRLDQTQWWNADGELSKKIKQSEKNHPTILPAVEPTSTLEIFDIMKSKSLTATRDFEVKDSYKNVIYATRAVPGTMAWFDVIKPGVSDKSQIAEGDEEAEEDTETTGEAKEEDKEEKEETPATATEGDESSKEEFLLRVQVDWNRRSWTIYTLTPVFPGQLPATLPIRKGLDEGCELYKSCCITLSWSKAFAVVARYGPPKARDFLQDDEEEDEQKQNGAVDGGDHSDSSHSLGEDDLFAKAESIAAKERKKHNVDEGVVKHNQSQTFHQSQNSLTSAASKGGDEHTGVMDTFAKSIKTYIEPALLEHPKIHLTPEEKQRYALEGVVNLDAPLLQCQTVLGQKKNYQTRVIDKEETVKLWVLDDTWNKERFLKHEDEDPTQGSTRSPLGRAVAYELSQLEKPHDAEELKEWFSTKYVDEDQRHMVKDDMKKDNGESSSAGKRTSLLEVGKSWFSFRAPPKSDGDESVATQEESGEITVPGDKTEAETATEEANVEADAEESAKAKVYGSNHGVLEFDDSPDRKEPLVSYWRWKNTYTTHKMQMHLAKNSDLALHTVLSIVLNIW</sequence>
<feature type="compositionally biased region" description="Basic and acidic residues" evidence="1">
    <location>
        <begin position="428"/>
        <end position="439"/>
    </location>
</feature>
<name>A0AAD2FDJ9_9STRA</name>
<dbReference type="AlphaFoldDB" id="A0AAD2FDJ9"/>
<proteinExistence type="predicted"/>
<dbReference type="EMBL" id="CAKOGP040000280">
    <property type="protein sequence ID" value="CAJ1933573.1"/>
    <property type="molecule type" value="Genomic_DNA"/>
</dbReference>
<feature type="region of interest" description="Disordered" evidence="1">
    <location>
        <begin position="213"/>
        <end position="239"/>
    </location>
</feature>
<feature type="region of interest" description="Disordered" evidence="1">
    <location>
        <begin position="267"/>
        <end position="292"/>
    </location>
</feature>
<feature type="compositionally biased region" description="Acidic residues" evidence="1">
    <location>
        <begin position="99"/>
        <end position="110"/>
    </location>
</feature>
<gene>
    <name evidence="2" type="ORF">CYCCA115_LOCUS3367</name>
</gene>
<feature type="compositionally biased region" description="Basic and acidic residues" evidence="1">
    <location>
        <begin position="112"/>
        <end position="125"/>
    </location>
</feature>
<accession>A0AAD2FDJ9</accession>
<evidence type="ECO:0000256" key="1">
    <source>
        <dbReference type="SAM" id="MobiDB-lite"/>
    </source>
</evidence>